<dbReference type="GO" id="GO:0016567">
    <property type="term" value="P:protein ubiquitination"/>
    <property type="evidence" value="ECO:0007669"/>
    <property type="project" value="TreeGrafter"/>
</dbReference>
<dbReference type="GO" id="GO:0005680">
    <property type="term" value="C:anaphase-promoting complex"/>
    <property type="evidence" value="ECO:0007669"/>
    <property type="project" value="InterPro"/>
</dbReference>
<dbReference type="EMBL" id="ML735298">
    <property type="protein sequence ID" value="KAE8387158.1"/>
    <property type="molecule type" value="Genomic_DNA"/>
</dbReference>
<feature type="region of interest" description="Disordered" evidence="8">
    <location>
        <begin position="117"/>
        <end position="155"/>
    </location>
</feature>
<dbReference type="GO" id="GO:0051301">
    <property type="term" value="P:cell division"/>
    <property type="evidence" value="ECO:0007669"/>
    <property type="project" value="UniProtKB-KW"/>
</dbReference>
<dbReference type="OrthoDB" id="10262026at2759"/>
<evidence type="ECO:0000256" key="3">
    <source>
        <dbReference type="ARBA" id="ARBA00022776"/>
    </source>
</evidence>
<keyword evidence="1" id="KW-0132">Cell division</keyword>
<feature type="compositionally biased region" description="Acidic residues" evidence="8">
    <location>
        <begin position="579"/>
        <end position="590"/>
    </location>
</feature>
<keyword evidence="2" id="KW-0677">Repeat</keyword>
<evidence type="ECO:0000256" key="6">
    <source>
        <dbReference type="ARBA" id="ARBA00023306"/>
    </source>
</evidence>
<dbReference type="Pfam" id="PF04049">
    <property type="entry name" value="ANAPC8"/>
    <property type="match status" value="1"/>
</dbReference>
<dbReference type="PANTHER" id="PTHR12558:SF10">
    <property type="entry name" value="CELL DIVISION CYCLE PROTEIN 23 HOMOLOG"/>
    <property type="match status" value="1"/>
</dbReference>
<dbReference type="Proteomes" id="UP000326877">
    <property type="component" value="Unassembled WGS sequence"/>
</dbReference>
<dbReference type="InterPro" id="IPR019734">
    <property type="entry name" value="TPR_rpt"/>
</dbReference>
<dbReference type="Pfam" id="PF13176">
    <property type="entry name" value="TPR_7"/>
    <property type="match status" value="1"/>
</dbReference>
<feature type="repeat" description="TPR" evidence="7">
    <location>
        <begin position="457"/>
        <end position="490"/>
    </location>
</feature>
<keyword evidence="4" id="KW-0833">Ubl conjugation pathway</keyword>
<dbReference type="Gene3D" id="1.25.40.10">
    <property type="entry name" value="Tetratricopeptide repeat domain"/>
    <property type="match status" value="3"/>
</dbReference>
<feature type="region of interest" description="Disordered" evidence="8">
    <location>
        <begin position="49"/>
        <end position="72"/>
    </location>
</feature>
<feature type="domain" description="Cdc23" evidence="9">
    <location>
        <begin position="12"/>
        <end position="328"/>
    </location>
</feature>
<dbReference type="AlphaFoldDB" id="A0A5N7BZZ4"/>
<dbReference type="InterPro" id="IPR007192">
    <property type="entry name" value="APC8"/>
</dbReference>
<dbReference type="Pfam" id="PF13181">
    <property type="entry name" value="TPR_8"/>
    <property type="match status" value="1"/>
</dbReference>
<feature type="repeat" description="TPR" evidence="7">
    <location>
        <begin position="423"/>
        <end position="456"/>
    </location>
</feature>
<proteinExistence type="predicted"/>
<accession>A0A5N7BZZ4</accession>
<reference evidence="10" key="1">
    <citation type="submission" date="2019-04" db="EMBL/GenBank/DDBJ databases">
        <title>Friends and foes A comparative genomics studyof 23 Aspergillus species from section Flavi.</title>
        <authorList>
            <consortium name="DOE Joint Genome Institute"/>
            <person name="Kjaerbolling I."/>
            <person name="Vesth T."/>
            <person name="Frisvad J.C."/>
            <person name="Nybo J.L."/>
            <person name="Theobald S."/>
            <person name="Kildgaard S."/>
            <person name="Isbrandt T."/>
            <person name="Kuo A."/>
            <person name="Sato A."/>
            <person name="Lyhne E.K."/>
            <person name="Kogle M.E."/>
            <person name="Wiebenga A."/>
            <person name="Kun R.S."/>
            <person name="Lubbers R.J."/>
            <person name="Makela M.R."/>
            <person name="Barry K."/>
            <person name="Chovatia M."/>
            <person name="Clum A."/>
            <person name="Daum C."/>
            <person name="Haridas S."/>
            <person name="He G."/>
            <person name="LaButti K."/>
            <person name="Lipzen A."/>
            <person name="Mondo S."/>
            <person name="Riley R."/>
            <person name="Salamov A."/>
            <person name="Simmons B.A."/>
            <person name="Magnuson J.K."/>
            <person name="Henrissat B."/>
            <person name="Mortensen U.H."/>
            <person name="Larsen T.O."/>
            <person name="Devries R.P."/>
            <person name="Grigoriev I.V."/>
            <person name="Machida M."/>
            <person name="Baker S.E."/>
            <person name="Andersen M.R."/>
        </authorList>
    </citation>
    <scope>NUCLEOTIDE SEQUENCE [LARGE SCALE GENOMIC DNA]</scope>
    <source>
        <strain evidence="10">IBT 14317</strain>
    </source>
</reference>
<keyword evidence="3" id="KW-0498">Mitosis</keyword>
<evidence type="ECO:0000256" key="8">
    <source>
        <dbReference type="SAM" id="MobiDB-lite"/>
    </source>
</evidence>
<feature type="compositionally biased region" description="Polar residues" evidence="8">
    <location>
        <begin position="117"/>
        <end position="144"/>
    </location>
</feature>
<evidence type="ECO:0000256" key="7">
    <source>
        <dbReference type="PROSITE-ProRule" id="PRU00339"/>
    </source>
</evidence>
<keyword evidence="6" id="KW-0131">Cell cycle</keyword>
<keyword evidence="5 7" id="KW-0802">TPR repeat</keyword>
<dbReference type="PANTHER" id="PTHR12558">
    <property type="entry name" value="CELL DIVISION CYCLE 16,23,27"/>
    <property type="match status" value="1"/>
</dbReference>
<organism evidence="10">
    <name type="scientific">Petromyces alliaceus</name>
    <name type="common">Aspergillus alliaceus</name>
    <dbReference type="NCBI Taxonomy" id="209559"/>
    <lineage>
        <taxon>Eukaryota</taxon>
        <taxon>Fungi</taxon>
        <taxon>Dikarya</taxon>
        <taxon>Ascomycota</taxon>
        <taxon>Pezizomycotina</taxon>
        <taxon>Eurotiomycetes</taxon>
        <taxon>Eurotiomycetidae</taxon>
        <taxon>Eurotiales</taxon>
        <taxon>Aspergillaceae</taxon>
        <taxon>Aspergillus</taxon>
        <taxon>Aspergillus subgen. Circumdati</taxon>
    </lineage>
</organism>
<dbReference type="SMART" id="SM00028">
    <property type="entry name" value="TPR"/>
    <property type="match status" value="7"/>
</dbReference>
<evidence type="ECO:0000313" key="10">
    <source>
        <dbReference type="EMBL" id="KAE8387158.1"/>
    </source>
</evidence>
<name>A0A5N7BZZ4_PETAA</name>
<dbReference type="SUPFAM" id="SSF48452">
    <property type="entry name" value="TPR-like"/>
    <property type="match status" value="2"/>
</dbReference>
<gene>
    <name evidence="10" type="ORF">BDV23DRAFT_161851</name>
</gene>
<dbReference type="GO" id="GO:0031145">
    <property type="term" value="P:anaphase-promoting complex-dependent catabolic process"/>
    <property type="evidence" value="ECO:0007669"/>
    <property type="project" value="TreeGrafter"/>
</dbReference>
<protein>
    <submittedName>
        <fullName evidence="10">Anaphase promoting complex subunit 8</fullName>
    </submittedName>
</protein>
<evidence type="ECO:0000259" key="9">
    <source>
        <dbReference type="Pfam" id="PF04049"/>
    </source>
</evidence>
<dbReference type="Pfam" id="PF13414">
    <property type="entry name" value="TPR_11"/>
    <property type="match status" value="1"/>
</dbReference>
<evidence type="ECO:0000256" key="2">
    <source>
        <dbReference type="ARBA" id="ARBA00022737"/>
    </source>
</evidence>
<feature type="compositionally biased region" description="Polar residues" evidence="8">
    <location>
        <begin position="61"/>
        <end position="72"/>
    </location>
</feature>
<feature type="repeat" description="TPR" evidence="7">
    <location>
        <begin position="321"/>
        <end position="354"/>
    </location>
</feature>
<sequence>MTAQITEENIQELKFRLEDAAVKCSERCLYQSAKWAAEMLDAIVPLEQYDTDPESPMDVPETTSTRPNPYLQTQDPVEASLEAQESYKYLLAKSYFDTREYDRCAAVFLPPTISPVALSTSSPNQKKRQSLTPQKGKSKASQNVGGKDSSVCRNPYPKLSQKSLFLALYAKYLAGEKRKDEETEMVLGPADGGAAVNRELPDLARGLEGWLTERREKGFEERNQGWLEYLYGVILLKGRNEEEAKKWLIRSVHLNPFHWGSWQELNDLLSSTEDLKQVVDLLPQNIMTLLFHVYCSQELYQATEDTYQALSELETIFPNSAFLMTQRALLYYHSKDFEEASRIFTEILITSPHRLDSLDHYSNILYVMGARPQLAFVAQVATATDKFRPETCCVVGNYYSLKSEHEKAVMYFRRALTLDRNFLSAWTLMGHEYIEMKNTHAAIESYRRAVDVNRKDYRAWYGLGQAYEVLDMSFYALFYYQRAAALRPYDPKMWQAVGSCYAKMGRVPQSIKALKRALVAGSYYAEDPSLMGGSGRKILDPETLHQIATLYERLGDDEEAASYMELTLQQESGQMPVEDTSDNENDDDQSEAGTKQPSRRARQSSSFNQNDNEDDSWHGTGPTVTTSKARLWLARWALRNGDLERADQLAGELCQDGVEVEEAKALMRDVRARREGDE</sequence>
<feature type="region of interest" description="Disordered" evidence="8">
    <location>
        <begin position="570"/>
        <end position="624"/>
    </location>
</feature>
<dbReference type="InterPro" id="IPR011990">
    <property type="entry name" value="TPR-like_helical_dom_sf"/>
</dbReference>
<evidence type="ECO:0000256" key="5">
    <source>
        <dbReference type="ARBA" id="ARBA00022803"/>
    </source>
</evidence>
<evidence type="ECO:0000256" key="4">
    <source>
        <dbReference type="ARBA" id="ARBA00022786"/>
    </source>
</evidence>
<feature type="repeat" description="TPR" evidence="7">
    <location>
        <begin position="389"/>
        <end position="422"/>
    </location>
</feature>
<dbReference type="GO" id="GO:0045842">
    <property type="term" value="P:positive regulation of mitotic metaphase/anaphase transition"/>
    <property type="evidence" value="ECO:0007669"/>
    <property type="project" value="TreeGrafter"/>
</dbReference>
<dbReference type="PROSITE" id="PS50005">
    <property type="entry name" value="TPR"/>
    <property type="match status" value="4"/>
</dbReference>
<evidence type="ECO:0000256" key="1">
    <source>
        <dbReference type="ARBA" id="ARBA00022618"/>
    </source>
</evidence>